<comment type="caution">
    <text evidence="1">The sequence shown here is derived from an EMBL/GenBank/DDBJ whole genome shotgun (WGS) entry which is preliminary data.</text>
</comment>
<proteinExistence type="predicted"/>
<protein>
    <submittedName>
        <fullName evidence="1">Uncharacterized protein</fullName>
    </submittedName>
</protein>
<dbReference type="Proteomes" id="UP000568380">
    <property type="component" value="Unassembled WGS sequence"/>
</dbReference>
<gene>
    <name evidence="1" type="ORF">HNR40_007288</name>
</gene>
<dbReference type="EMBL" id="JACHIN010000011">
    <property type="protein sequence ID" value="MBB5081793.1"/>
    <property type="molecule type" value="Genomic_DNA"/>
</dbReference>
<sequence length="154" mass="16274">MANTAGGLAQRLAARLLDEINACFRGLPANPTTEMDLSLWRLAMTAKADPESRALISGRDAGRLAKAYQGEGLPEALQTGTRALLARYGCRVAAEMDLGLPRWADDPTPVFSTLISYADASGPARIVHDPDTARIEPGEVLVCPSTTPAGPRSS</sequence>
<organism evidence="1 2">
    <name type="scientific">Nonomuraea endophytica</name>
    <dbReference type="NCBI Taxonomy" id="714136"/>
    <lineage>
        <taxon>Bacteria</taxon>
        <taxon>Bacillati</taxon>
        <taxon>Actinomycetota</taxon>
        <taxon>Actinomycetes</taxon>
        <taxon>Streptosporangiales</taxon>
        <taxon>Streptosporangiaceae</taxon>
        <taxon>Nonomuraea</taxon>
    </lineage>
</organism>
<dbReference type="AlphaFoldDB" id="A0A7W8A905"/>
<evidence type="ECO:0000313" key="1">
    <source>
        <dbReference type="EMBL" id="MBB5081793.1"/>
    </source>
</evidence>
<accession>A0A7W8A905</accession>
<dbReference type="RefSeq" id="WP_184969420.1">
    <property type="nucleotide sequence ID" value="NZ_JACHIN010000011.1"/>
</dbReference>
<evidence type="ECO:0000313" key="2">
    <source>
        <dbReference type="Proteomes" id="UP000568380"/>
    </source>
</evidence>
<name>A0A7W8A905_9ACTN</name>
<keyword evidence="2" id="KW-1185">Reference proteome</keyword>
<reference evidence="1 2" key="1">
    <citation type="submission" date="2020-08" db="EMBL/GenBank/DDBJ databases">
        <title>Genomic Encyclopedia of Type Strains, Phase IV (KMG-IV): sequencing the most valuable type-strain genomes for metagenomic binning, comparative biology and taxonomic classification.</title>
        <authorList>
            <person name="Goeker M."/>
        </authorList>
    </citation>
    <scope>NUCLEOTIDE SEQUENCE [LARGE SCALE GENOMIC DNA]</scope>
    <source>
        <strain evidence="1 2">DSM 45385</strain>
    </source>
</reference>